<comment type="similarity">
    <text evidence="1">Belongs to the LysR transcriptional regulatory family.</text>
</comment>
<dbReference type="GO" id="GO:0003677">
    <property type="term" value="F:DNA binding"/>
    <property type="evidence" value="ECO:0007669"/>
    <property type="project" value="UniProtKB-KW"/>
</dbReference>
<dbReference type="FunFam" id="1.10.10.10:FF:000001">
    <property type="entry name" value="LysR family transcriptional regulator"/>
    <property type="match status" value="1"/>
</dbReference>
<organism evidence="6 7">
    <name type="scientific">Mogibacterium timidum</name>
    <dbReference type="NCBI Taxonomy" id="35519"/>
    <lineage>
        <taxon>Bacteria</taxon>
        <taxon>Bacillati</taxon>
        <taxon>Bacillota</taxon>
        <taxon>Clostridia</taxon>
        <taxon>Peptostreptococcales</taxon>
        <taxon>Anaerovoracaceae</taxon>
        <taxon>Mogibacterium</taxon>
    </lineage>
</organism>
<dbReference type="PROSITE" id="PS50931">
    <property type="entry name" value="HTH_LYSR"/>
    <property type="match status" value="1"/>
</dbReference>
<dbReference type="SUPFAM" id="SSF46785">
    <property type="entry name" value="Winged helix' DNA-binding domain"/>
    <property type="match status" value="1"/>
</dbReference>
<proteinExistence type="inferred from homology"/>
<dbReference type="InterPro" id="IPR005119">
    <property type="entry name" value="LysR_subst-bd"/>
</dbReference>
<dbReference type="Gene3D" id="1.10.10.10">
    <property type="entry name" value="Winged helix-like DNA-binding domain superfamily/Winged helix DNA-binding domain"/>
    <property type="match status" value="1"/>
</dbReference>
<feature type="domain" description="HTH lysR-type" evidence="5">
    <location>
        <begin position="1"/>
        <end position="58"/>
    </location>
</feature>
<dbReference type="GO" id="GO:0032993">
    <property type="term" value="C:protein-DNA complex"/>
    <property type="evidence" value="ECO:0007669"/>
    <property type="project" value="TreeGrafter"/>
</dbReference>
<accession>A0A7Y8VQA4</accession>
<reference evidence="6 7" key="1">
    <citation type="submission" date="2020-06" db="EMBL/GenBank/DDBJ databases">
        <title>Mogibacterium timidum strain W9173 genomic sequence.</title>
        <authorList>
            <person name="Wade W.G."/>
            <person name="Johnston C.D."/>
            <person name="Chen T."/>
            <person name="Dewhirst F.E."/>
        </authorList>
    </citation>
    <scope>NUCLEOTIDE SEQUENCE [LARGE SCALE GENOMIC DNA]</scope>
    <source>
        <strain evidence="6 7">W9173</strain>
    </source>
</reference>
<dbReference type="Gene3D" id="3.40.190.290">
    <property type="match status" value="1"/>
</dbReference>
<gene>
    <name evidence="6" type="ORF">HW270_01035</name>
</gene>
<comment type="caution">
    <text evidence="6">The sequence shown here is derived from an EMBL/GenBank/DDBJ whole genome shotgun (WGS) entry which is preliminary data.</text>
</comment>
<evidence type="ECO:0000259" key="5">
    <source>
        <dbReference type="PROSITE" id="PS50931"/>
    </source>
</evidence>
<dbReference type="Proteomes" id="UP000526307">
    <property type="component" value="Unassembled WGS sequence"/>
</dbReference>
<dbReference type="PANTHER" id="PTHR30346:SF28">
    <property type="entry name" value="HTH-TYPE TRANSCRIPTIONAL REGULATOR CYNR"/>
    <property type="match status" value="1"/>
</dbReference>
<dbReference type="RefSeq" id="WP_178978091.1">
    <property type="nucleotide sequence ID" value="NZ_JABXYR010000001.1"/>
</dbReference>
<dbReference type="InterPro" id="IPR000847">
    <property type="entry name" value="LysR_HTH_N"/>
</dbReference>
<dbReference type="Pfam" id="PF03466">
    <property type="entry name" value="LysR_substrate"/>
    <property type="match status" value="1"/>
</dbReference>
<keyword evidence="4" id="KW-0804">Transcription</keyword>
<name>A0A7Y8VQA4_9FIRM</name>
<dbReference type="EMBL" id="JABXYR010000001">
    <property type="protein sequence ID" value="NWO22676.1"/>
    <property type="molecule type" value="Genomic_DNA"/>
</dbReference>
<evidence type="ECO:0000256" key="2">
    <source>
        <dbReference type="ARBA" id="ARBA00023015"/>
    </source>
</evidence>
<evidence type="ECO:0000256" key="1">
    <source>
        <dbReference type="ARBA" id="ARBA00009437"/>
    </source>
</evidence>
<dbReference type="SUPFAM" id="SSF53850">
    <property type="entry name" value="Periplasmic binding protein-like II"/>
    <property type="match status" value="1"/>
</dbReference>
<evidence type="ECO:0000256" key="4">
    <source>
        <dbReference type="ARBA" id="ARBA00023163"/>
    </source>
</evidence>
<dbReference type="Pfam" id="PF00126">
    <property type="entry name" value="HTH_1"/>
    <property type="match status" value="1"/>
</dbReference>
<keyword evidence="2" id="KW-0805">Transcription regulation</keyword>
<dbReference type="InterPro" id="IPR036388">
    <property type="entry name" value="WH-like_DNA-bd_sf"/>
</dbReference>
<evidence type="ECO:0000313" key="6">
    <source>
        <dbReference type="EMBL" id="NWO22676.1"/>
    </source>
</evidence>
<keyword evidence="7" id="KW-1185">Reference proteome</keyword>
<dbReference type="InterPro" id="IPR036390">
    <property type="entry name" value="WH_DNA-bd_sf"/>
</dbReference>
<evidence type="ECO:0000313" key="7">
    <source>
        <dbReference type="Proteomes" id="UP000526307"/>
    </source>
</evidence>
<keyword evidence="3" id="KW-0238">DNA-binding</keyword>
<sequence>MTLNQLRYFLAVAEHENYRRAAEKLYISQPSLSRSISSLEAELGVLLFDKSGRGIELTKEGRLFLIHAERIIRECDVALNRMQEIAKGGGQVDIGYVYPLANHYIPHLVRSFLKQEENEGISFNFYQGHTPAIIAKLKMGELDVGFGGHIPDDEDLDFYPIIKEELVIITPKGHPLDSQDSISINELNNYPLISYERGAWMGKYMVRLCAKLSLSPDVAFECPDEHSIHALVSEGFGIALVPNIDELDEGKITLHRVKDLELYHHTYMICMKNHFLMPVAKHFKEYVEAGCIKEKEEE</sequence>
<dbReference type="GO" id="GO:0003700">
    <property type="term" value="F:DNA-binding transcription factor activity"/>
    <property type="evidence" value="ECO:0007669"/>
    <property type="project" value="InterPro"/>
</dbReference>
<evidence type="ECO:0000256" key="3">
    <source>
        <dbReference type="ARBA" id="ARBA00023125"/>
    </source>
</evidence>
<dbReference type="PRINTS" id="PR00039">
    <property type="entry name" value="HTHLYSR"/>
</dbReference>
<dbReference type="PANTHER" id="PTHR30346">
    <property type="entry name" value="TRANSCRIPTIONAL DUAL REGULATOR HCAR-RELATED"/>
    <property type="match status" value="1"/>
</dbReference>
<protein>
    <submittedName>
        <fullName evidence="6">LysR family transcriptional regulator</fullName>
    </submittedName>
</protein>
<dbReference type="AlphaFoldDB" id="A0A7Y8VQA4"/>